<feature type="region of interest" description="Disordered" evidence="1">
    <location>
        <begin position="83"/>
        <end position="103"/>
    </location>
</feature>
<reference evidence="2" key="1">
    <citation type="submission" date="2019-02" db="EMBL/GenBank/DDBJ databases">
        <authorList>
            <person name="Gruber-Vodicka R. H."/>
            <person name="Seah K. B. B."/>
        </authorList>
    </citation>
    <scope>NUCLEOTIDE SEQUENCE</scope>
    <source>
        <strain evidence="2">BECK_BY1</strain>
    </source>
</reference>
<dbReference type="EMBL" id="CAADFX010000082">
    <property type="protein sequence ID" value="VFK58442.1"/>
    <property type="molecule type" value="Genomic_DNA"/>
</dbReference>
<evidence type="ECO:0000313" key="2">
    <source>
        <dbReference type="EMBL" id="VFK58442.1"/>
    </source>
</evidence>
<gene>
    <name evidence="2" type="ORF">BECKTUN1418D_GA0071000_108216</name>
</gene>
<evidence type="ECO:0000256" key="1">
    <source>
        <dbReference type="SAM" id="MobiDB-lite"/>
    </source>
</evidence>
<dbReference type="AlphaFoldDB" id="A0A450ZXA3"/>
<organism evidence="2">
    <name type="scientific">Candidatus Kentrum sp. TUN</name>
    <dbReference type="NCBI Taxonomy" id="2126343"/>
    <lineage>
        <taxon>Bacteria</taxon>
        <taxon>Pseudomonadati</taxon>
        <taxon>Pseudomonadota</taxon>
        <taxon>Gammaproteobacteria</taxon>
        <taxon>Candidatus Kentrum</taxon>
    </lineage>
</organism>
<name>A0A450ZXA3_9GAMM</name>
<sequence length="103" mass="11469">MSTSLLYHTWGIRGYTYIHTRYERGKTIFRIEQDAATLRSSCCGSAVGWAKAPSAVPISDDNKGSFFCRMGFAARAHQRAANRVPNRIGDGHGAKRLCPSYRD</sequence>
<proteinExistence type="predicted"/>
<accession>A0A450ZXA3</accession>
<protein>
    <submittedName>
        <fullName evidence="2">Uncharacterized protein</fullName>
    </submittedName>
</protein>